<dbReference type="RefSeq" id="WP_330792926.1">
    <property type="nucleotide sequence ID" value="NZ_JAZEWV010000002.1"/>
</dbReference>
<name>A0ABU7P5G5_9ACTN</name>
<dbReference type="Pfam" id="PF13519">
    <property type="entry name" value="VWA_2"/>
    <property type="match status" value="1"/>
</dbReference>
<accession>A0ABU7P5G5</accession>
<feature type="region of interest" description="Disordered" evidence="1">
    <location>
        <begin position="584"/>
        <end position="619"/>
    </location>
</feature>
<feature type="region of interest" description="Disordered" evidence="1">
    <location>
        <begin position="398"/>
        <end position="427"/>
    </location>
</feature>
<organism evidence="5 6">
    <name type="scientific">Actinacidiphila polyblastidii</name>
    <dbReference type="NCBI Taxonomy" id="3110430"/>
    <lineage>
        <taxon>Bacteria</taxon>
        <taxon>Bacillati</taxon>
        <taxon>Actinomycetota</taxon>
        <taxon>Actinomycetes</taxon>
        <taxon>Kitasatosporales</taxon>
        <taxon>Streptomycetaceae</taxon>
        <taxon>Actinacidiphila</taxon>
    </lineage>
</organism>
<evidence type="ECO:0000256" key="1">
    <source>
        <dbReference type="SAM" id="MobiDB-lite"/>
    </source>
</evidence>
<evidence type="ECO:0000313" key="6">
    <source>
        <dbReference type="Proteomes" id="UP001344658"/>
    </source>
</evidence>
<evidence type="ECO:0000256" key="3">
    <source>
        <dbReference type="SAM" id="SignalP"/>
    </source>
</evidence>
<dbReference type="PROSITE" id="PS50234">
    <property type="entry name" value="VWFA"/>
    <property type="match status" value="1"/>
</dbReference>
<dbReference type="SUPFAM" id="SSF53300">
    <property type="entry name" value="vWA-like"/>
    <property type="match status" value="1"/>
</dbReference>
<reference evidence="5 6" key="1">
    <citation type="submission" date="2023-12" db="EMBL/GenBank/DDBJ databases">
        <title>Streptomyces sp. V4-01.</title>
        <authorList>
            <person name="Somphong A."/>
            <person name="Phongsopitanun W."/>
        </authorList>
    </citation>
    <scope>NUCLEOTIDE SEQUENCE [LARGE SCALE GENOMIC DNA]</scope>
    <source>
        <strain evidence="5 6">V4-01</strain>
    </source>
</reference>
<keyword evidence="2" id="KW-0472">Membrane</keyword>
<keyword evidence="2" id="KW-1133">Transmembrane helix</keyword>
<gene>
    <name evidence="5" type="ORF">V2S66_03490</name>
</gene>
<dbReference type="Proteomes" id="UP001344658">
    <property type="component" value="Unassembled WGS sequence"/>
</dbReference>
<feature type="chain" id="PRO_5045176497" evidence="3">
    <location>
        <begin position="41"/>
        <end position="659"/>
    </location>
</feature>
<dbReference type="SMART" id="SM00327">
    <property type="entry name" value="VWA"/>
    <property type="match status" value="1"/>
</dbReference>
<sequence>MRRRGAGEPHPSGLFGSALLLAATCAVVCAVLAAAPGASAAPALPGSSSAAAADGSLIMVLDSSGSMAGPDGSGHTRIAAARTAIGSVVDALPDGYPTGLRVYGAGRTHGCDDTSLAQPVTALDRAAVKSAVAAVRPEGDTPTALALTRAAADLPAAGRRTLLLVSDGASDCGTPKPCQVAARLADDDRSPTGLRIDTVGFQVAGDARSELECVARAGHGAYYDAPDAAALTRELVRAAQLSAEAYRLEGARTTGGASPGKAAPIAPGQYLDTIGPGETRWYAATLDALATDDLSATAVPQPGVPVDYGDGIELRLSAAGGYGATCDTQSRHFGQDEGAMTLTGAVSRIPDRDHGGGCGRAGRYLLSVHRTSAAASDPSRWPIELRFEREAPLPAGTVPAAARTDYGPPPAPLTGAPRDRAGGTGFNDATPLTTGVWRDRLLPAQLRYYKVHVGWGQQLSYTAEFANAPVLDGSAAGASTFVVTRAYAPDRLPVTGASDAHDDRMYDGSPASVGVGTVPVSWTNRWVDGGPAQAVHRAGDYWIAVGLGPDAAQLARDTAVGVVLRVQVTGEELTGPQYRAPALAGAARTGGGSAGSTGRSGDRPAGGTATVDRAAGSGPGGITGTDMIAAGTGGAAALAGVSVAALVQRTRNRTDRGGI</sequence>
<dbReference type="Gene3D" id="3.40.50.410">
    <property type="entry name" value="von Willebrand factor, type A domain"/>
    <property type="match status" value="1"/>
</dbReference>
<evidence type="ECO:0000313" key="5">
    <source>
        <dbReference type="EMBL" id="MEE4541031.1"/>
    </source>
</evidence>
<keyword evidence="2" id="KW-0812">Transmembrane</keyword>
<keyword evidence="6" id="KW-1185">Reference proteome</keyword>
<feature type="domain" description="VWFA" evidence="4">
    <location>
        <begin position="56"/>
        <end position="239"/>
    </location>
</feature>
<dbReference type="InterPro" id="IPR002035">
    <property type="entry name" value="VWF_A"/>
</dbReference>
<feature type="transmembrane region" description="Helical" evidence="2">
    <location>
        <begin position="627"/>
        <end position="647"/>
    </location>
</feature>
<feature type="signal peptide" evidence="3">
    <location>
        <begin position="1"/>
        <end position="40"/>
    </location>
</feature>
<comment type="caution">
    <text evidence="5">The sequence shown here is derived from an EMBL/GenBank/DDBJ whole genome shotgun (WGS) entry which is preliminary data.</text>
</comment>
<evidence type="ECO:0000256" key="2">
    <source>
        <dbReference type="SAM" id="Phobius"/>
    </source>
</evidence>
<dbReference type="EMBL" id="JAZEWV010000002">
    <property type="protein sequence ID" value="MEE4541031.1"/>
    <property type="molecule type" value="Genomic_DNA"/>
</dbReference>
<keyword evidence="3" id="KW-0732">Signal</keyword>
<evidence type="ECO:0000259" key="4">
    <source>
        <dbReference type="PROSITE" id="PS50234"/>
    </source>
</evidence>
<proteinExistence type="predicted"/>
<protein>
    <submittedName>
        <fullName evidence="5">VWA domain-containing protein</fullName>
    </submittedName>
</protein>
<dbReference type="InterPro" id="IPR036465">
    <property type="entry name" value="vWFA_dom_sf"/>
</dbReference>